<dbReference type="PROSITE" id="PS00292">
    <property type="entry name" value="CYCLINS"/>
    <property type="match status" value="1"/>
</dbReference>
<dbReference type="SMART" id="SM00385">
    <property type="entry name" value="CYCLIN"/>
    <property type="match status" value="1"/>
</dbReference>
<dbReference type="InterPro" id="IPR006671">
    <property type="entry name" value="Cyclin_N"/>
</dbReference>
<dbReference type="FunFam" id="1.10.472.10:FF:000070">
    <property type="entry name" value="CYCLIN D32"/>
    <property type="match status" value="1"/>
</dbReference>
<dbReference type="InterPro" id="IPR039361">
    <property type="entry name" value="Cyclin"/>
</dbReference>
<evidence type="ECO:0000313" key="8">
    <source>
        <dbReference type="EMBL" id="AAL47480.1"/>
    </source>
</evidence>
<dbReference type="SUPFAM" id="SSF47954">
    <property type="entry name" value="Cyclin-like"/>
    <property type="match status" value="2"/>
</dbReference>
<evidence type="ECO:0000259" key="7">
    <source>
        <dbReference type="SMART" id="SM01332"/>
    </source>
</evidence>
<dbReference type="Pfam" id="PF02984">
    <property type="entry name" value="Cyclin_C"/>
    <property type="match status" value="1"/>
</dbReference>
<evidence type="ECO:0000256" key="1">
    <source>
        <dbReference type="ARBA" id="ARBA00009065"/>
    </source>
</evidence>
<dbReference type="SMART" id="SM01332">
    <property type="entry name" value="Cyclin_C"/>
    <property type="match status" value="1"/>
</dbReference>
<dbReference type="CDD" id="cd20543">
    <property type="entry name" value="CYCLIN_AtCycD-like_rpt1"/>
    <property type="match status" value="1"/>
</dbReference>
<accession>Q8GVD9</accession>
<dbReference type="InterPro" id="IPR004367">
    <property type="entry name" value="Cyclin_C-dom"/>
</dbReference>
<dbReference type="GO" id="GO:0048316">
    <property type="term" value="P:seed development"/>
    <property type="evidence" value="ECO:0007669"/>
    <property type="project" value="UniProtKB-ARBA"/>
</dbReference>
<protein>
    <submittedName>
        <fullName evidence="8">Cyclin D3</fullName>
    </submittedName>
</protein>
<feature type="domain" description="Cyclin C-terminal" evidence="7">
    <location>
        <begin position="195"/>
        <end position="307"/>
    </location>
</feature>
<sequence>MAILSPYSSSFLDTLFCNEQQDHEYHEYEYEDEFTQTTLTDSSDLHLPPLDQLDLSWEHEELVSLFTKEQEQQKQTPCTLSFGKTSPSVFAARKEAVDWILKVKSCYGFTPLTAILAINYLDRFLSSLHFQEDKPWMIQLVAVSCLSLAAKVEETQVPLLLDLQVEDTKYLFEAKNIQKMELLVMSTLKWRMNPVTPISFLDHIVRRLGLTDHVHWDFFKKCEAMILCLVSDSRFVCYKPSVLATATMLHVVDEIDPPNCIDYKSQLLDLLKTTKDDINECYELIVELAYDHHNKRKHDANETTTNPVSPAGVIDFTCDESSNESWELNAHHFREPSFKKTRMDSTIRVRVWFTYKL</sequence>
<keyword evidence="2" id="KW-0132">Cell division</keyword>
<evidence type="ECO:0000259" key="6">
    <source>
        <dbReference type="SMART" id="SM00385"/>
    </source>
</evidence>
<reference evidence="8" key="1">
    <citation type="journal article" date="2003" name="J. Exp. Bot.">
        <title>Isolation, characterization and expression of cyclin and cyclin-dependent kinase genes in Jerusalem artichoke (Helianthus tuberosus L.).</title>
        <authorList>
            <person name="Freeman D."/>
            <person name="Riou-Khamlichi C."/>
            <person name="Oakenfull E.A."/>
            <person name="Murray J.A."/>
        </authorList>
    </citation>
    <scope>NUCLEOTIDE SEQUENCE</scope>
</reference>
<name>Q8GVD9_HELTU</name>
<dbReference type="FunFam" id="1.10.472.10:FF:000060">
    <property type="entry name" value="D6-type cyclin"/>
    <property type="match status" value="1"/>
</dbReference>
<organism evidence="8">
    <name type="scientific">Helianthus tuberosus</name>
    <name type="common">Jerusalem artichoke</name>
    <name type="synonym">Helianthus tomentosus</name>
    <dbReference type="NCBI Taxonomy" id="4233"/>
    <lineage>
        <taxon>Eukaryota</taxon>
        <taxon>Viridiplantae</taxon>
        <taxon>Streptophyta</taxon>
        <taxon>Embryophyta</taxon>
        <taxon>Tracheophyta</taxon>
        <taxon>Spermatophyta</taxon>
        <taxon>Magnoliopsida</taxon>
        <taxon>eudicotyledons</taxon>
        <taxon>Gunneridae</taxon>
        <taxon>Pentapetalae</taxon>
        <taxon>asterids</taxon>
        <taxon>campanulids</taxon>
        <taxon>Asterales</taxon>
        <taxon>Asteraceae</taxon>
        <taxon>Asteroideae</taxon>
        <taxon>Heliantheae alliance</taxon>
        <taxon>Heliantheae</taxon>
        <taxon>Helianthus</taxon>
    </lineage>
</organism>
<dbReference type="InterPro" id="IPR013763">
    <property type="entry name" value="Cyclin-like_dom"/>
</dbReference>
<dbReference type="CDD" id="cd20544">
    <property type="entry name" value="CYCLIN_AtCycD-like_rpt2"/>
    <property type="match status" value="1"/>
</dbReference>
<dbReference type="Pfam" id="PF00134">
    <property type="entry name" value="Cyclin_N"/>
    <property type="match status" value="1"/>
</dbReference>
<dbReference type="AlphaFoldDB" id="Q8GVD9"/>
<dbReference type="InterPro" id="IPR036915">
    <property type="entry name" value="Cyclin-like_sf"/>
</dbReference>
<dbReference type="PANTHER" id="PTHR10177">
    <property type="entry name" value="CYCLINS"/>
    <property type="match status" value="1"/>
</dbReference>
<keyword evidence="3 5" id="KW-0195">Cyclin</keyword>
<feature type="domain" description="Cyclin-like" evidence="6">
    <location>
        <begin position="98"/>
        <end position="186"/>
    </location>
</feature>
<comment type="similarity">
    <text evidence="1">Belongs to the cyclin family. Cyclin D subfamily.</text>
</comment>
<keyword evidence="4" id="KW-0131">Cell cycle</keyword>
<evidence type="ECO:0000256" key="4">
    <source>
        <dbReference type="ARBA" id="ARBA00023306"/>
    </source>
</evidence>
<proteinExistence type="evidence at transcript level"/>
<evidence type="ECO:0000256" key="2">
    <source>
        <dbReference type="ARBA" id="ARBA00022618"/>
    </source>
</evidence>
<dbReference type="EMBL" id="AY063461">
    <property type="protein sequence ID" value="AAL47480.1"/>
    <property type="molecule type" value="mRNA"/>
</dbReference>
<evidence type="ECO:0000256" key="3">
    <source>
        <dbReference type="ARBA" id="ARBA00023127"/>
    </source>
</evidence>
<dbReference type="InterPro" id="IPR048258">
    <property type="entry name" value="Cyclins_cyclin-box"/>
</dbReference>
<gene>
    <name evidence="8" type="primary">CycD3;1</name>
</gene>
<evidence type="ECO:0000256" key="5">
    <source>
        <dbReference type="RuleBase" id="RU000383"/>
    </source>
</evidence>
<dbReference type="Gene3D" id="1.10.472.10">
    <property type="entry name" value="Cyclin-like"/>
    <property type="match status" value="2"/>
</dbReference>
<dbReference type="GO" id="GO:0010444">
    <property type="term" value="P:guard mother cell differentiation"/>
    <property type="evidence" value="ECO:0007669"/>
    <property type="project" value="UniProtKB-ARBA"/>
</dbReference>
<dbReference type="GO" id="GO:0051301">
    <property type="term" value="P:cell division"/>
    <property type="evidence" value="ECO:0007669"/>
    <property type="project" value="UniProtKB-KW"/>
</dbReference>